<dbReference type="Proteomes" id="UP000753961">
    <property type="component" value="Unassembled WGS sequence"/>
</dbReference>
<dbReference type="EMBL" id="JAHVHU010000007">
    <property type="protein sequence ID" value="MBY5958037.1"/>
    <property type="molecule type" value="Genomic_DNA"/>
</dbReference>
<dbReference type="SMART" id="SM00278">
    <property type="entry name" value="HhH1"/>
    <property type="match status" value="1"/>
</dbReference>
<feature type="transmembrane region" description="Helical" evidence="2">
    <location>
        <begin position="12"/>
        <end position="31"/>
    </location>
</feature>
<name>A0A953HYG6_9BACT</name>
<dbReference type="AlphaFoldDB" id="A0A953HYG6"/>
<gene>
    <name evidence="4" type="ORF">KUV50_07845</name>
</gene>
<feature type="domain" description="Helix-hairpin-helix DNA-binding motif class 1" evidence="3">
    <location>
        <begin position="101"/>
        <end position="120"/>
    </location>
</feature>
<dbReference type="InterPro" id="IPR010995">
    <property type="entry name" value="DNA_repair_Rad51/TF_NusA_a-hlx"/>
</dbReference>
<comment type="caution">
    <text evidence="4">The sequence shown here is derived from an EMBL/GenBank/DDBJ whole genome shotgun (WGS) entry which is preliminary data.</text>
</comment>
<dbReference type="GO" id="GO:0006281">
    <property type="term" value="P:DNA repair"/>
    <property type="evidence" value="ECO:0007669"/>
    <property type="project" value="InterPro"/>
</dbReference>
<sequence>MVFFISMFSLMFGSPFGIIVFGAGVIVGYLVSENKRKSAAELDQAYDEMNNMLLEREGRIDELEDYIDQLLGQGKHSTPAGEDDAPTLPKKETAENAGQKDDLTRIEGIGPKTAEVLYQSGIVTYKALSETSLDALKQILEDAGTVYLRHGHETWAKQALLAANDEWEALEAWQGKN</sequence>
<keyword evidence="2" id="KW-0812">Transmembrane</keyword>
<organism evidence="4 5">
    <name type="scientific">Membranihabitans marinus</name>
    <dbReference type="NCBI Taxonomy" id="1227546"/>
    <lineage>
        <taxon>Bacteria</taxon>
        <taxon>Pseudomonadati</taxon>
        <taxon>Bacteroidota</taxon>
        <taxon>Saprospiria</taxon>
        <taxon>Saprospirales</taxon>
        <taxon>Saprospiraceae</taxon>
        <taxon>Membranihabitans</taxon>
    </lineage>
</organism>
<proteinExistence type="predicted"/>
<reference evidence="4" key="1">
    <citation type="submission" date="2021-06" db="EMBL/GenBank/DDBJ databases">
        <title>44 bacteria genomes isolated from Dapeng, Shenzhen.</title>
        <authorList>
            <person name="Zheng W."/>
            <person name="Yu S."/>
            <person name="Huang Y."/>
        </authorList>
    </citation>
    <scope>NUCLEOTIDE SEQUENCE</scope>
    <source>
        <strain evidence="4">DP5N28-2</strain>
    </source>
</reference>
<dbReference type="GO" id="GO:0003677">
    <property type="term" value="F:DNA binding"/>
    <property type="evidence" value="ECO:0007669"/>
    <property type="project" value="InterPro"/>
</dbReference>
<keyword evidence="2" id="KW-1133">Transmembrane helix</keyword>
<dbReference type="InterPro" id="IPR003583">
    <property type="entry name" value="Hlx-hairpin-Hlx_DNA-bd_motif"/>
</dbReference>
<feature type="region of interest" description="Disordered" evidence="1">
    <location>
        <begin position="73"/>
        <end position="101"/>
    </location>
</feature>
<evidence type="ECO:0000313" key="4">
    <source>
        <dbReference type="EMBL" id="MBY5958037.1"/>
    </source>
</evidence>
<feature type="compositionally biased region" description="Basic and acidic residues" evidence="1">
    <location>
        <begin position="89"/>
        <end position="101"/>
    </location>
</feature>
<dbReference type="SUPFAM" id="SSF47794">
    <property type="entry name" value="Rad51 N-terminal domain-like"/>
    <property type="match status" value="1"/>
</dbReference>
<dbReference type="Gene3D" id="1.10.150.20">
    <property type="entry name" value="5' to 3' exonuclease, C-terminal subdomain"/>
    <property type="match status" value="1"/>
</dbReference>
<keyword evidence="5" id="KW-1185">Reference proteome</keyword>
<evidence type="ECO:0000313" key="5">
    <source>
        <dbReference type="Proteomes" id="UP000753961"/>
    </source>
</evidence>
<evidence type="ECO:0000256" key="2">
    <source>
        <dbReference type="SAM" id="Phobius"/>
    </source>
</evidence>
<protein>
    <submittedName>
        <fullName evidence="4">DUF4332 domain-containing protein</fullName>
    </submittedName>
</protein>
<keyword evidence="2" id="KW-0472">Membrane</keyword>
<dbReference type="Pfam" id="PF14520">
    <property type="entry name" value="HHH_5"/>
    <property type="match status" value="1"/>
</dbReference>
<dbReference type="GO" id="GO:0000166">
    <property type="term" value="F:nucleotide binding"/>
    <property type="evidence" value="ECO:0007669"/>
    <property type="project" value="InterPro"/>
</dbReference>
<evidence type="ECO:0000256" key="1">
    <source>
        <dbReference type="SAM" id="MobiDB-lite"/>
    </source>
</evidence>
<evidence type="ECO:0000259" key="3">
    <source>
        <dbReference type="SMART" id="SM00278"/>
    </source>
</evidence>
<accession>A0A953HYG6</accession>
<dbReference type="RefSeq" id="WP_222579572.1">
    <property type="nucleotide sequence ID" value="NZ_JAHVHU010000007.1"/>
</dbReference>